<gene>
    <name evidence="1" type="ORF">RWD45_16145</name>
</gene>
<evidence type="ECO:0000313" key="2">
    <source>
        <dbReference type="Proteomes" id="UP001275315"/>
    </source>
</evidence>
<organism evidence="1 2">
    <name type="scientific">Paracerasibacillus soli</name>
    <dbReference type="NCBI Taxonomy" id="480284"/>
    <lineage>
        <taxon>Bacteria</taxon>
        <taxon>Bacillati</taxon>
        <taxon>Bacillota</taxon>
        <taxon>Bacilli</taxon>
        <taxon>Bacillales</taxon>
        <taxon>Bacillaceae</taxon>
        <taxon>Paracerasibacillus</taxon>
    </lineage>
</organism>
<evidence type="ECO:0000313" key="1">
    <source>
        <dbReference type="EMBL" id="MDY0409823.1"/>
    </source>
</evidence>
<dbReference type="EMBL" id="JAWDIQ010000003">
    <property type="protein sequence ID" value="MDY0409823.1"/>
    <property type="molecule type" value="Genomic_DNA"/>
</dbReference>
<reference evidence="1 2" key="1">
    <citation type="submission" date="2023-10" db="EMBL/GenBank/DDBJ databases">
        <title>Virgibacillus soli CC-YMP-6 genome.</title>
        <authorList>
            <person name="Miliotis G."/>
            <person name="Sengupta P."/>
            <person name="Hameed A."/>
            <person name="Chuvochina M."/>
            <person name="Mcdonagh F."/>
            <person name="Simpson A.C."/>
            <person name="Singh N.K."/>
            <person name="Rekha P.D."/>
            <person name="Raman K."/>
            <person name="Hugenholtz P."/>
            <person name="Venkateswaran K."/>
        </authorList>
    </citation>
    <scope>NUCLEOTIDE SEQUENCE [LARGE SCALE GENOMIC DNA]</scope>
    <source>
        <strain evidence="1 2">CC-YMP-6</strain>
    </source>
</reference>
<proteinExistence type="predicted"/>
<dbReference type="RefSeq" id="WP_320380679.1">
    <property type="nucleotide sequence ID" value="NZ_JAWDIQ010000003.1"/>
</dbReference>
<dbReference type="SUPFAM" id="SSF56349">
    <property type="entry name" value="DNA breaking-rejoining enzymes"/>
    <property type="match status" value="1"/>
</dbReference>
<comment type="caution">
    <text evidence="1">The sequence shown here is derived from an EMBL/GenBank/DDBJ whole genome shotgun (WGS) entry which is preliminary data.</text>
</comment>
<dbReference type="InterPro" id="IPR011010">
    <property type="entry name" value="DNA_brk_join_enz"/>
</dbReference>
<protein>
    <submittedName>
        <fullName evidence="1">Uncharacterized protein</fullName>
    </submittedName>
</protein>
<accession>A0ABU5CWQ2</accession>
<keyword evidence="2" id="KW-1185">Reference proteome</keyword>
<sequence>MKNPRNQSLLMNNLMLNIYKEHLEGLENLMNKGVYNNPAYLFVSGRTGLPITGKQYHLRFMKVKKAFLRALSMEENIGDYALLAENSWSTHIGRGVFTNFLLDLGLNPTQIAIARGDRDINSALAYVDEKTAIENMKVAINFIQEAYDNKVSTIDTAYLEKWEEASDKGHG</sequence>
<dbReference type="Proteomes" id="UP001275315">
    <property type="component" value="Unassembled WGS sequence"/>
</dbReference>
<name>A0ABU5CWQ2_9BACI</name>